<dbReference type="InterPro" id="IPR049016">
    <property type="entry name" value="MYO6_lever"/>
</dbReference>
<keyword evidence="7" id="KW-0175">Coiled coil</keyword>
<evidence type="ECO:0000313" key="10">
    <source>
        <dbReference type="Proteomes" id="UP000887575"/>
    </source>
</evidence>
<comment type="caution">
    <text evidence="6">Lacks conserved residue(s) required for the propagation of feature annotation.</text>
</comment>
<dbReference type="Pfam" id="PF21521">
    <property type="entry name" value="MYO6_lever"/>
    <property type="match status" value="1"/>
</dbReference>
<evidence type="ECO:0000259" key="9">
    <source>
        <dbReference type="PROSITE" id="PS51456"/>
    </source>
</evidence>
<dbReference type="GO" id="GO:0051015">
    <property type="term" value="F:actin filament binding"/>
    <property type="evidence" value="ECO:0007669"/>
    <property type="project" value="TreeGrafter"/>
</dbReference>
<keyword evidence="5 6" id="KW-0009">Actin-binding</keyword>
<evidence type="ECO:0000256" key="4">
    <source>
        <dbReference type="ARBA" id="ARBA00023175"/>
    </source>
</evidence>
<dbReference type="PRINTS" id="PR00193">
    <property type="entry name" value="MYOSINHEAVY"/>
</dbReference>
<comment type="similarity">
    <text evidence="6">Belongs to the TRAFAC class myosin-kinesin ATPase superfamily. Myosin family.</text>
</comment>
<dbReference type="GO" id="GO:0016459">
    <property type="term" value="C:myosin complex"/>
    <property type="evidence" value="ECO:0007669"/>
    <property type="project" value="UniProtKB-KW"/>
</dbReference>
<dbReference type="GO" id="GO:0030048">
    <property type="term" value="P:actin filament-based movement"/>
    <property type="evidence" value="ECO:0007669"/>
    <property type="project" value="TreeGrafter"/>
</dbReference>
<dbReference type="Gene3D" id="3.30.70.1590">
    <property type="match status" value="1"/>
</dbReference>
<evidence type="ECO:0000256" key="2">
    <source>
        <dbReference type="ARBA" id="ARBA00022840"/>
    </source>
</evidence>
<accession>A0AAF3JA87</accession>
<dbReference type="CDD" id="cd21759">
    <property type="entry name" value="CBD_MYO6-like"/>
    <property type="match status" value="1"/>
</dbReference>
<keyword evidence="4" id="KW-0505">Motor protein</keyword>
<feature type="region of interest" description="Actin-binding" evidence="6">
    <location>
        <begin position="246"/>
        <end position="268"/>
    </location>
</feature>
<dbReference type="Gene3D" id="1.20.58.530">
    <property type="match status" value="1"/>
</dbReference>
<evidence type="ECO:0000256" key="7">
    <source>
        <dbReference type="SAM" id="Coils"/>
    </source>
</evidence>
<evidence type="ECO:0000256" key="6">
    <source>
        <dbReference type="PROSITE-ProRule" id="PRU00782"/>
    </source>
</evidence>
<evidence type="ECO:0000256" key="3">
    <source>
        <dbReference type="ARBA" id="ARBA00023123"/>
    </source>
</evidence>
<dbReference type="GO" id="GO:0007015">
    <property type="term" value="P:actin filament organization"/>
    <property type="evidence" value="ECO:0007669"/>
    <property type="project" value="TreeGrafter"/>
</dbReference>
<dbReference type="Pfam" id="PF16521">
    <property type="entry name" value="Myosin-VI_CBD"/>
    <property type="match status" value="1"/>
</dbReference>
<dbReference type="WBParaSite" id="MBELARI_LOCUS631">
    <property type="protein sequence ID" value="MBELARI_LOCUS631"/>
    <property type="gene ID" value="MBELARI_LOCUS631"/>
</dbReference>
<dbReference type="CDD" id="cd21958">
    <property type="entry name" value="MyUb_Myo6"/>
    <property type="match status" value="1"/>
</dbReference>
<dbReference type="FunFam" id="1.20.58.530:FF:000006">
    <property type="entry name" value="Putative unconventional myosin-VI"/>
    <property type="match status" value="1"/>
</dbReference>
<dbReference type="InterPro" id="IPR036961">
    <property type="entry name" value="Kinesin_motor_dom_sf"/>
</dbReference>
<feature type="compositionally biased region" description="Low complexity" evidence="8">
    <location>
        <begin position="621"/>
        <end position="634"/>
    </location>
</feature>
<evidence type="ECO:0000256" key="5">
    <source>
        <dbReference type="ARBA" id="ARBA00023203"/>
    </source>
</evidence>
<organism evidence="10 11">
    <name type="scientific">Mesorhabditis belari</name>
    <dbReference type="NCBI Taxonomy" id="2138241"/>
    <lineage>
        <taxon>Eukaryota</taxon>
        <taxon>Metazoa</taxon>
        <taxon>Ecdysozoa</taxon>
        <taxon>Nematoda</taxon>
        <taxon>Chromadorea</taxon>
        <taxon>Rhabditida</taxon>
        <taxon>Rhabditina</taxon>
        <taxon>Rhabditomorpha</taxon>
        <taxon>Rhabditoidea</taxon>
        <taxon>Rhabditidae</taxon>
        <taxon>Mesorhabditinae</taxon>
        <taxon>Mesorhabditis</taxon>
    </lineage>
</organism>
<dbReference type="PANTHER" id="PTHR13140">
    <property type="entry name" value="MYOSIN"/>
    <property type="match status" value="1"/>
</dbReference>
<protein>
    <recommendedName>
        <fullName evidence="9">Myosin motor domain-containing protein</fullName>
    </recommendedName>
</protein>
<dbReference type="CDD" id="cd22249">
    <property type="entry name" value="UDM1_RNF168_RNF169-like"/>
    <property type="match status" value="1"/>
</dbReference>
<reference evidence="11" key="1">
    <citation type="submission" date="2024-02" db="UniProtKB">
        <authorList>
            <consortium name="WormBaseParasite"/>
        </authorList>
    </citation>
    <scope>IDENTIFICATION</scope>
</reference>
<dbReference type="Gene3D" id="1.20.120.720">
    <property type="entry name" value="Myosin VI head, motor domain, U50 subdomain"/>
    <property type="match status" value="1"/>
</dbReference>
<evidence type="ECO:0000313" key="11">
    <source>
        <dbReference type="WBParaSite" id="MBELARI_LOCUS631"/>
    </source>
</evidence>
<name>A0AAF3JA87_9BILA</name>
<dbReference type="GO" id="GO:0000146">
    <property type="term" value="F:microfilament motor activity"/>
    <property type="evidence" value="ECO:0007669"/>
    <property type="project" value="TreeGrafter"/>
</dbReference>
<keyword evidence="3 6" id="KW-0518">Myosin</keyword>
<evidence type="ECO:0000256" key="8">
    <source>
        <dbReference type="SAM" id="MobiDB-lite"/>
    </source>
</evidence>
<feature type="coiled-coil region" evidence="7">
    <location>
        <begin position="514"/>
        <end position="605"/>
    </location>
</feature>
<dbReference type="PANTHER" id="PTHR13140:SF745">
    <property type="entry name" value="UNCONVENTIONAL MYOSIN-VI"/>
    <property type="match status" value="1"/>
</dbReference>
<evidence type="ECO:0000256" key="1">
    <source>
        <dbReference type="ARBA" id="ARBA00022741"/>
    </source>
</evidence>
<sequence length="840" mass="97368">MMRVPLKPSEASAARDALAKAIYSRLFDWIVGAINRSIPFNNTNSYIGVLDIAGFEFFTINSFEQFCINYCNEKLQNFFNERILKQEQELYEKEGLGVEKITYVDNQDCIDLFERRGSGMLDLLDEEMRLPKPLPIHFTSAVHEANKKHFRLDTPRKSLLKEHRGMRDDDGLLVRHFAGTVCYETAQFIEKNNDALHASLEAIFETSNTPLIKELFEQSLESSVFSQNRGKKLVVPSVGSKFRSQLTVLLEKLNTTGTHFVRCVKPNSSMSAWIFEGSSVLSQLRCAGMGSVLKLMQSGYPSRTGFSELYNMYSPVLPPELARLDPRLFCKCLFHVLGLNNRDFKFGMTKVFFRPAKFAEFDQLLRRDPENMKVLVKKVKVWLITVRWRKAQYGAWSVIKLKNKILYRREQLTTIQKYLRGYLTRQKHAKRLALFRKSNGLQARGTEMKKIVDQLTPQSRQKWEIEVVESQRQLANLVQQCKNQRMEIDACARSYEECLRRVDKIIHDLKGQLASDEAIKLAEIEQKMREEREQEAKKQREEIMKEKEMEKNEMRRKEIEVERVRAERDFEKNRAVEASREIAAIEEMQRKRAREEQERLDAQLAARLAAEEGTLADLPASTSWNSSTSSGNNNQKRGKHDLSTWKYAELRDTINTSNDMELLLACKEEFHRRLRIYNEWKQKNASEKERVEEARRVPLALMNPQQTNDTMRWIGASGASRNSATLQVNPALSAQRFFKVPFSSRLQQNGKNPAVFFVETGSQQGVWYGHFNGQWIQRQIELHPDKPPILLLAGRDDLQMCELPLDQTQLPLKKGAEILEHEFETIWAHLGGKPLAKWNP</sequence>
<dbReference type="GO" id="GO:0030139">
    <property type="term" value="C:endocytic vesicle"/>
    <property type="evidence" value="ECO:0007669"/>
    <property type="project" value="TreeGrafter"/>
</dbReference>
<dbReference type="AlphaFoldDB" id="A0AAF3JA87"/>
<dbReference type="GO" id="GO:0005524">
    <property type="term" value="F:ATP binding"/>
    <property type="evidence" value="ECO:0007669"/>
    <property type="project" value="UniProtKB-KW"/>
</dbReference>
<keyword evidence="2" id="KW-0067">ATP-binding</keyword>
<dbReference type="Pfam" id="PF00063">
    <property type="entry name" value="Myosin_head"/>
    <property type="match status" value="1"/>
</dbReference>
<feature type="coiled-coil region" evidence="7">
    <location>
        <begin position="460"/>
        <end position="487"/>
    </location>
</feature>
<dbReference type="SUPFAM" id="SSF52540">
    <property type="entry name" value="P-loop containing nucleoside triphosphate hydrolases"/>
    <property type="match status" value="1"/>
</dbReference>
<dbReference type="SMART" id="SM00242">
    <property type="entry name" value="MYSc"/>
    <property type="match status" value="1"/>
</dbReference>
<feature type="region of interest" description="Disordered" evidence="8">
    <location>
        <begin position="617"/>
        <end position="639"/>
    </location>
</feature>
<dbReference type="InterPro" id="IPR032412">
    <property type="entry name" value="Myosin-VI_CBD"/>
</dbReference>
<proteinExistence type="inferred from homology"/>
<keyword evidence="10" id="KW-1185">Reference proteome</keyword>
<dbReference type="Gene3D" id="6.10.220.10">
    <property type="match status" value="1"/>
</dbReference>
<dbReference type="GO" id="GO:0005886">
    <property type="term" value="C:plasma membrane"/>
    <property type="evidence" value="ECO:0007669"/>
    <property type="project" value="TreeGrafter"/>
</dbReference>
<dbReference type="Gene3D" id="3.40.850.10">
    <property type="entry name" value="Kinesin motor domain"/>
    <property type="match status" value="1"/>
</dbReference>
<keyword evidence="1" id="KW-0547">Nucleotide-binding</keyword>
<dbReference type="Proteomes" id="UP000887575">
    <property type="component" value="Unassembled WGS sequence"/>
</dbReference>
<dbReference type="PROSITE" id="PS50096">
    <property type="entry name" value="IQ"/>
    <property type="match status" value="1"/>
</dbReference>
<dbReference type="InterPro" id="IPR001609">
    <property type="entry name" value="Myosin_head_motor_dom-like"/>
</dbReference>
<feature type="domain" description="Myosin motor" evidence="9">
    <location>
        <begin position="1"/>
        <end position="366"/>
    </location>
</feature>
<dbReference type="PROSITE" id="PS51456">
    <property type="entry name" value="MYOSIN_MOTOR"/>
    <property type="match status" value="1"/>
</dbReference>
<dbReference type="InterPro" id="IPR027417">
    <property type="entry name" value="P-loop_NTPase"/>
</dbReference>